<keyword evidence="1" id="KW-0175">Coiled coil</keyword>
<keyword evidence="3" id="KW-1185">Reference proteome</keyword>
<gene>
    <name evidence="2" type="ORF">TTHERM_00391510</name>
</gene>
<dbReference type="Proteomes" id="UP000009168">
    <property type="component" value="Unassembled WGS sequence"/>
</dbReference>
<feature type="coiled-coil region" evidence="1">
    <location>
        <begin position="124"/>
        <end position="165"/>
    </location>
</feature>
<feature type="coiled-coil region" evidence="1">
    <location>
        <begin position="277"/>
        <end position="365"/>
    </location>
</feature>
<evidence type="ECO:0000313" key="3">
    <source>
        <dbReference type="Proteomes" id="UP000009168"/>
    </source>
</evidence>
<accession>Q233J9</accession>
<name>Q233J9_TETTS</name>
<dbReference type="InParanoid" id="Q233J9"/>
<dbReference type="RefSeq" id="XP_001011826.1">
    <property type="nucleotide sequence ID" value="XM_001011826.1"/>
</dbReference>
<organism evidence="2 3">
    <name type="scientific">Tetrahymena thermophila (strain SB210)</name>
    <dbReference type="NCBI Taxonomy" id="312017"/>
    <lineage>
        <taxon>Eukaryota</taxon>
        <taxon>Sar</taxon>
        <taxon>Alveolata</taxon>
        <taxon>Ciliophora</taxon>
        <taxon>Intramacronucleata</taxon>
        <taxon>Oligohymenophorea</taxon>
        <taxon>Hymenostomatida</taxon>
        <taxon>Tetrahymenina</taxon>
        <taxon>Tetrahymenidae</taxon>
        <taxon>Tetrahymena</taxon>
    </lineage>
</organism>
<dbReference type="AlphaFoldDB" id="Q233J9"/>
<dbReference type="EMBL" id="GG662770">
    <property type="protein sequence ID" value="EAR91581.1"/>
    <property type="molecule type" value="Genomic_DNA"/>
</dbReference>
<sequence length="396" mass="47316">MYKSFKKQLKETYSTQIIQQLQSLQANLQSQKSSQKLSLTISTLIRQYKGQKIEEVQIDYDSLFSKVSKSQVECLNSLLTDFQNIFAIKSVEVEKNVKETKDIIYRHLNLEQVVQEEEQQRNVIKNIEVSQNNLLDRLKAAEEDKLEAQNQLKTLQDKFFTLQEQEKIFFYKLEQKKKFNVESKRQFLHKIQNLNEKQIQIKFFEEQRIKLLDGISSQEFLCEEPLNTNQNGILIIDQQKQQQDEDIALTLINYEQNNKSNQDIQFKDDRAEKSFLIEENSIEAKEMQTEIDLAQKQKYIFLEKQKLLLQQKQDEYSDIYSKDIQQLQINLQEIEQKKEECSMELEKAKINYSEKVENLKNLQQEQYKNEDLKYSEKKKLLDIYKKSPIKKKILIF</sequence>
<dbReference type="KEGG" id="tet:TTHERM_00391510"/>
<evidence type="ECO:0000256" key="1">
    <source>
        <dbReference type="SAM" id="Coils"/>
    </source>
</evidence>
<proteinExistence type="predicted"/>
<reference evidence="3" key="1">
    <citation type="journal article" date="2006" name="PLoS Biol.">
        <title>Macronuclear genome sequence of the ciliate Tetrahymena thermophila, a model eukaryote.</title>
        <authorList>
            <person name="Eisen J.A."/>
            <person name="Coyne R.S."/>
            <person name="Wu M."/>
            <person name="Wu D."/>
            <person name="Thiagarajan M."/>
            <person name="Wortman J.R."/>
            <person name="Badger J.H."/>
            <person name="Ren Q."/>
            <person name="Amedeo P."/>
            <person name="Jones K.M."/>
            <person name="Tallon L.J."/>
            <person name="Delcher A.L."/>
            <person name="Salzberg S.L."/>
            <person name="Silva J.C."/>
            <person name="Haas B.J."/>
            <person name="Majoros W.H."/>
            <person name="Farzad M."/>
            <person name="Carlton J.M."/>
            <person name="Smith R.K. Jr."/>
            <person name="Garg J."/>
            <person name="Pearlman R.E."/>
            <person name="Karrer K.M."/>
            <person name="Sun L."/>
            <person name="Manning G."/>
            <person name="Elde N.C."/>
            <person name="Turkewitz A.P."/>
            <person name="Asai D.J."/>
            <person name="Wilkes D.E."/>
            <person name="Wang Y."/>
            <person name="Cai H."/>
            <person name="Collins K."/>
            <person name="Stewart B.A."/>
            <person name="Lee S.R."/>
            <person name="Wilamowska K."/>
            <person name="Weinberg Z."/>
            <person name="Ruzzo W.L."/>
            <person name="Wloga D."/>
            <person name="Gaertig J."/>
            <person name="Frankel J."/>
            <person name="Tsao C.-C."/>
            <person name="Gorovsky M.A."/>
            <person name="Keeling P.J."/>
            <person name="Waller R.F."/>
            <person name="Patron N.J."/>
            <person name="Cherry J.M."/>
            <person name="Stover N.A."/>
            <person name="Krieger C.J."/>
            <person name="del Toro C."/>
            <person name="Ryder H.F."/>
            <person name="Williamson S.C."/>
            <person name="Barbeau R.A."/>
            <person name="Hamilton E.P."/>
            <person name="Orias E."/>
        </authorList>
    </citation>
    <scope>NUCLEOTIDE SEQUENCE [LARGE SCALE GENOMIC DNA]</scope>
    <source>
        <strain evidence="3">SB210</strain>
    </source>
</reference>
<dbReference type="HOGENOM" id="CLU_697359_0_0_1"/>
<protein>
    <submittedName>
        <fullName evidence="2">Uncharacterized protein</fullName>
    </submittedName>
</protein>
<evidence type="ECO:0000313" key="2">
    <source>
        <dbReference type="EMBL" id="EAR91581.1"/>
    </source>
</evidence>
<dbReference type="GeneID" id="7847181"/>